<reference evidence="2" key="2">
    <citation type="submission" date="2025-08" db="UniProtKB">
        <authorList>
            <consortium name="Ensembl"/>
        </authorList>
    </citation>
    <scope>IDENTIFICATION</scope>
</reference>
<dbReference type="Ensembl" id="ENSMODT00000074892.1">
    <property type="protein sequence ID" value="ENSMODP00000041830.1"/>
    <property type="gene ID" value="ENSMODG00000051381.1"/>
</dbReference>
<dbReference type="InParanoid" id="A0A5F8G334"/>
<dbReference type="GeneID" id="100020660"/>
<dbReference type="OrthoDB" id="9946729at2759"/>
<dbReference type="Proteomes" id="UP000002280">
    <property type="component" value="Chromosome 8"/>
</dbReference>
<dbReference type="PANTHER" id="PTHR37352:SF1">
    <property type="entry name" value="TESTIS-SPECIFIC GENE 13 PROTEIN"/>
    <property type="match status" value="1"/>
</dbReference>
<dbReference type="InterPro" id="IPR029241">
    <property type="entry name" value="TSGA13"/>
</dbReference>
<feature type="region of interest" description="Disordered" evidence="1">
    <location>
        <begin position="1"/>
        <end position="73"/>
    </location>
</feature>
<dbReference type="PANTHER" id="PTHR37352">
    <property type="entry name" value="TESTIS-SPECIFIC GENE 13 PROTEIN"/>
    <property type="match status" value="1"/>
</dbReference>
<evidence type="ECO:0000256" key="1">
    <source>
        <dbReference type="SAM" id="MobiDB-lite"/>
    </source>
</evidence>
<protein>
    <submittedName>
        <fullName evidence="2">Testis specific 13</fullName>
    </submittedName>
</protein>
<proteinExistence type="predicted"/>
<accession>A0A5F8G334</accession>
<dbReference type="KEGG" id="mdo:100020660"/>
<evidence type="ECO:0000313" key="3">
    <source>
        <dbReference type="Proteomes" id="UP000002280"/>
    </source>
</evidence>
<feature type="compositionally biased region" description="Basic residues" evidence="1">
    <location>
        <begin position="55"/>
        <end position="73"/>
    </location>
</feature>
<dbReference type="Pfam" id="PF14994">
    <property type="entry name" value="TSGA13"/>
    <property type="match status" value="1"/>
</dbReference>
<name>A0A5F8G334_MONDO</name>
<reference evidence="2 3" key="1">
    <citation type="journal article" date="2007" name="Nature">
        <title>Genome of the marsupial Monodelphis domestica reveals innovation in non-coding sequences.</title>
        <authorList>
            <person name="Mikkelsen T.S."/>
            <person name="Wakefield M.J."/>
            <person name="Aken B."/>
            <person name="Amemiya C.T."/>
            <person name="Chang J.L."/>
            <person name="Duke S."/>
            <person name="Garber M."/>
            <person name="Gentles A.J."/>
            <person name="Goodstadt L."/>
            <person name="Heger A."/>
            <person name="Jurka J."/>
            <person name="Kamal M."/>
            <person name="Mauceli E."/>
            <person name="Searle S.M."/>
            <person name="Sharpe T."/>
            <person name="Baker M.L."/>
            <person name="Batzer M.A."/>
            <person name="Benos P.V."/>
            <person name="Belov K."/>
            <person name="Clamp M."/>
            <person name="Cook A."/>
            <person name="Cuff J."/>
            <person name="Das R."/>
            <person name="Davidow L."/>
            <person name="Deakin J.E."/>
            <person name="Fazzari M.J."/>
            <person name="Glass J.L."/>
            <person name="Grabherr M."/>
            <person name="Greally J.M."/>
            <person name="Gu W."/>
            <person name="Hore T.A."/>
            <person name="Huttley G.A."/>
            <person name="Kleber M."/>
            <person name="Jirtle R.L."/>
            <person name="Koina E."/>
            <person name="Lee J.T."/>
            <person name="Mahony S."/>
            <person name="Marra M.A."/>
            <person name="Miller R.D."/>
            <person name="Nicholls R.D."/>
            <person name="Oda M."/>
            <person name="Papenfuss A.T."/>
            <person name="Parra Z.E."/>
            <person name="Pollock D.D."/>
            <person name="Ray D.A."/>
            <person name="Schein J.E."/>
            <person name="Speed T.P."/>
            <person name="Thompson K."/>
            <person name="VandeBerg J.L."/>
            <person name="Wade C.M."/>
            <person name="Walker J.A."/>
            <person name="Waters P.D."/>
            <person name="Webber C."/>
            <person name="Weidman J.R."/>
            <person name="Xie X."/>
            <person name="Zody M.C."/>
            <person name="Baldwin J."/>
            <person name="Abdouelleil A."/>
            <person name="Abdulkadir J."/>
            <person name="Abebe A."/>
            <person name="Abera B."/>
            <person name="Abreu J."/>
            <person name="Acer S.C."/>
            <person name="Aftuck L."/>
            <person name="Alexander A."/>
            <person name="An P."/>
            <person name="Anderson E."/>
            <person name="Anderson S."/>
            <person name="Arachi H."/>
            <person name="Azer M."/>
            <person name="Bachantsang P."/>
            <person name="Barry A."/>
            <person name="Bayul T."/>
            <person name="Berlin A."/>
            <person name="Bessette D."/>
            <person name="Bloom T."/>
            <person name="Bloom T."/>
            <person name="Boguslavskiy L."/>
            <person name="Bonnet C."/>
            <person name="Boukhgalter B."/>
            <person name="Bourzgui I."/>
            <person name="Brown A."/>
            <person name="Cahill P."/>
            <person name="Channer S."/>
            <person name="Cheshatsang Y."/>
            <person name="Chuda L."/>
            <person name="Citroen M."/>
            <person name="Collymore A."/>
            <person name="Cooke P."/>
            <person name="Costello M."/>
            <person name="D'Aco K."/>
            <person name="Daza R."/>
            <person name="De Haan G."/>
            <person name="DeGray S."/>
            <person name="DeMaso C."/>
            <person name="Dhargay N."/>
            <person name="Dooley K."/>
            <person name="Dooley E."/>
            <person name="Doricent M."/>
            <person name="Dorje P."/>
            <person name="Dorjee K."/>
            <person name="Dupes A."/>
            <person name="Elong R."/>
            <person name="Falk J."/>
            <person name="Farina A."/>
            <person name="Faro S."/>
            <person name="Ferguson D."/>
            <person name="Fisher S."/>
            <person name="Foley C.D."/>
            <person name="Franke A."/>
            <person name="Friedrich D."/>
            <person name="Gadbois L."/>
            <person name="Gearin G."/>
            <person name="Gearin C.R."/>
            <person name="Giannoukos G."/>
            <person name="Goode T."/>
            <person name="Graham J."/>
            <person name="Grandbois E."/>
            <person name="Grewal S."/>
            <person name="Gyaltsen K."/>
            <person name="Hafez N."/>
            <person name="Hagos B."/>
            <person name="Hall J."/>
            <person name="Henson C."/>
            <person name="Hollinger A."/>
            <person name="Honan T."/>
            <person name="Huard M.D."/>
            <person name="Hughes L."/>
            <person name="Hurhula B."/>
            <person name="Husby M.E."/>
            <person name="Kamat A."/>
            <person name="Kanga B."/>
            <person name="Kashin S."/>
            <person name="Khazanovich D."/>
            <person name="Kisner P."/>
            <person name="Lance K."/>
            <person name="Lara M."/>
            <person name="Lee W."/>
            <person name="Lennon N."/>
            <person name="Letendre F."/>
            <person name="LeVine R."/>
            <person name="Lipovsky A."/>
            <person name="Liu X."/>
            <person name="Liu J."/>
            <person name="Liu S."/>
            <person name="Lokyitsang T."/>
            <person name="Lokyitsang Y."/>
            <person name="Lubonja R."/>
            <person name="Lui A."/>
            <person name="MacDonald P."/>
            <person name="Magnisalis V."/>
            <person name="Maru K."/>
            <person name="Matthews C."/>
            <person name="McCusker W."/>
            <person name="McDonough S."/>
            <person name="Mehta T."/>
            <person name="Meldrim J."/>
            <person name="Meneus L."/>
            <person name="Mihai O."/>
            <person name="Mihalev A."/>
            <person name="Mihova T."/>
            <person name="Mittelman R."/>
            <person name="Mlenga V."/>
            <person name="Montmayeur A."/>
            <person name="Mulrain L."/>
            <person name="Navidi A."/>
            <person name="Naylor J."/>
            <person name="Negash T."/>
            <person name="Nguyen T."/>
            <person name="Nguyen N."/>
            <person name="Nicol R."/>
            <person name="Norbu C."/>
            <person name="Norbu N."/>
            <person name="Novod N."/>
            <person name="O'Neill B."/>
            <person name="Osman S."/>
            <person name="Markiewicz E."/>
            <person name="Oyono O.L."/>
            <person name="Patti C."/>
            <person name="Phunkhang P."/>
            <person name="Pierre F."/>
            <person name="Priest M."/>
            <person name="Raghuraman S."/>
            <person name="Rege F."/>
            <person name="Reyes R."/>
            <person name="Rise C."/>
            <person name="Rogov P."/>
            <person name="Ross K."/>
            <person name="Ryan E."/>
            <person name="Settipalli S."/>
            <person name="Shea T."/>
            <person name="Sherpa N."/>
            <person name="Shi L."/>
            <person name="Shih D."/>
            <person name="Sparrow T."/>
            <person name="Spaulding J."/>
            <person name="Stalker J."/>
            <person name="Stange-Thomann N."/>
            <person name="Stavropoulos S."/>
            <person name="Stone C."/>
            <person name="Strader C."/>
            <person name="Tesfaye S."/>
            <person name="Thomson T."/>
            <person name="Thoulutsang Y."/>
            <person name="Thoulutsang D."/>
            <person name="Topham K."/>
            <person name="Topping I."/>
            <person name="Tsamla T."/>
            <person name="Vassiliev H."/>
            <person name="Vo A."/>
            <person name="Wangchuk T."/>
            <person name="Wangdi T."/>
            <person name="Weiand M."/>
            <person name="Wilkinson J."/>
            <person name="Wilson A."/>
            <person name="Yadav S."/>
            <person name="Young G."/>
            <person name="Yu Q."/>
            <person name="Zembek L."/>
            <person name="Zhong D."/>
            <person name="Zimmer A."/>
            <person name="Zwirko Z."/>
            <person name="Jaffe D.B."/>
            <person name="Alvarez P."/>
            <person name="Brockman W."/>
            <person name="Butler J."/>
            <person name="Chin C."/>
            <person name="Gnerre S."/>
            <person name="MacCallum I."/>
            <person name="Graves J.A."/>
            <person name="Ponting C.P."/>
            <person name="Breen M."/>
            <person name="Samollow P.B."/>
            <person name="Lander E.S."/>
            <person name="Lindblad-Toh K."/>
        </authorList>
    </citation>
    <scope>NUCLEOTIDE SEQUENCE [LARGE SCALE GENOMIC DNA]</scope>
</reference>
<dbReference type="AlphaFoldDB" id="A0A5F8G334"/>
<dbReference type="GeneTree" id="ENSGT00390000009822"/>
<evidence type="ECO:0000313" key="2">
    <source>
        <dbReference type="Ensembl" id="ENSMODP00000041830.1"/>
    </source>
</evidence>
<sequence length="440" mass="51498">MEAKKDQQEDQSSKRSSKSKEKKVDVLVNDSDQITLKTKMVPAEKSGEKLPVKKESKKMKKKKTENRKKRKKQNILFPAETQADLESILEVPTKMGGKAAWRKANIKMKWMGGFVRHKREETKEDDIEEEPVVQRPCKGRICWRRANLKMQWMTMTRARKTLESKGKISIPKPPSKPPIEGKVSWRKANVKIRGALAWKRRESKSDEGEFRGDLGTSKFVLKNLPYYTVHPDLLQYYVPLKVKAWDKIFAEDQRIKRFMTYVTEYDQNKTLLIMTNNPPPGPVNWQGKDKPPCYFSKELLAKPEEEQKTTALLPLKPRKKKIKFEHKTPFPVVILKDSKPKREQWYRFATQNDFKPEAKFSKLHLLRKQQQMYPELTFAPDFRSGRGQERQRKTFISWEPLTLSSLLEVKPTLTLPLPGKKPFRFGRAQQWFINTSSAAH</sequence>
<dbReference type="CTD" id="114960"/>
<dbReference type="STRING" id="13616.ENSMODP00000041830"/>
<feature type="compositionally biased region" description="Basic and acidic residues" evidence="1">
    <location>
        <begin position="1"/>
        <end position="25"/>
    </location>
</feature>
<reference evidence="2" key="3">
    <citation type="submission" date="2025-09" db="UniProtKB">
        <authorList>
            <consortium name="Ensembl"/>
        </authorList>
    </citation>
    <scope>IDENTIFICATION</scope>
</reference>
<organism evidence="2 3">
    <name type="scientific">Monodelphis domestica</name>
    <name type="common">Gray short-tailed opossum</name>
    <dbReference type="NCBI Taxonomy" id="13616"/>
    <lineage>
        <taxon>Eukaryota</taxon>
        <taxon>Metazoa</taxon>
        <taxon>Chordata</taxon>
        <taxon>Craniata</taxon>
        <taxon>Vertebrata</taxon>
        <taxon>Euteleostomi</taxon>
        <taxon>Mammalia</taxon>
        <taxon>Metatheria</taxon>
        <taxon>Didelphimorphia</taxon>
        <taxon>Didelphidae</taxon>
        <taxon>Monodelphis</taxon>
    </lineage>
</organism>
<feature type="compositionally biased region" description="Basic and acidic residues" evidence="1">
    <location>
        <begin position="45"/>
        <end position="54"/>
    </location>
</feature>
<dbReference type="Bgee" id="ENSMODG00000051381">
    <property type="expression patterns" value="Expressed in spermatocyte and 2 other cell types or tissues"/>
</dbReference>
<keyword evidence="3" id="KW-1185">Reference proteome</keyword>